<dbReference type="Proteomes" id="UP000596660">
    <property type="component" value="Unplaced"/>
</dbReference>
<dbReference type="PANTHER" id="PTHR10332:SF38">
    <property type="entry name" value="EQUILIBRATIVE NUCLEOTIDE TRANSPORTER 3-RELATED"/>
    <property type="match status" value="1"/>
</dbReference>
<dbReference type="InterPro" id="IPR002259">
    <property type="entry name" value="Eqnu_transpt"/>
</dbReference>
<accession>A0A803LL42</accession>
<dbReference type="OMA" id="LDHTAWA"/>
<feature type="transmembrane region" description="Helical" evidence="7">
    <location>
        <begin position="372"/>
        <end position="395"/>
    </location>
</feature>
<feature type="transmembrane region" description="Helical" evidence="7">
    <location>
        <begin position="647"/>
        <end position="665"/>
    </location>
</feature>
<feature type="transmembrane region" description="Helical" evidence="7">
    <location>
        <begin position="825"/>
        <end position="843"/>
    </location>
</feature>
<evidence type="ECO:0000313" key="9">
    <source>
        <dbReference type="Proteomes" id="UP000596660"/>
    </source>
</evidence>
<feature type="transmembrane region" description="Helical" evidence="7">
    <location>
        <begin position="511"/>
        <end position="527"/>
    </location>
</feature>
<evidence type="ECO:0000256" key="5">
    <source>
        <dbReference type="ARBA" id="ARBA00022989"/>
    </source>
</evidence>
<feature type="transmembrane region" description="Helical" evidence="7">
    <location>
        <begin position="884"/>
        <end position="908"/>
    </location>
</feature>
<keyword evidence="4 7" id="KW-0812">Transmembrane</keyword>
<feature type="transmembrane region" description="Helical" evidence="7">
    <location>
        <begin position="573"/>
        <end position="595"/>
    </location>
</feature>
<feature type="transmembrane region" description="Helical" evidence="7">
    <location>
        <begin position="340"/>
        <end position="366"/>
    </location>
</feature>
<keyword evidence="9" id="KW-1185">Reference proteome</keyword>
<dbReference type="AlphaFoldDB" id="A0A803LL42"/>
<comment type="similarity">
    <text evidence="2">Belongs to the SLC29A/ENT transporter (TC 2.A.57) family.</text>
</comment>
<reference evidence="8" key="1">
    <citation type="journal article" date="2017" name="Nature">
        <title>The genome of Chenopodium quinoa.</title>
        <authorList>
            <person name="Jarvis D.E."/>
            <person name="Ho Y.S."/>
            <person name="Lightfoot D.J."/>
            <person name="Schmoeckel S.M."/>
            <person name="Li B."/>
            <person name="Borm T.J.A."/>
            <person name="Ohyanagi H."/>
            <person name="Mineta K."/>
            <person name="Michell C.T."/>
            <person name="Saber N."/>
            <person name="Kharbatia N.M."/>
            <person name="Rupper R.R."/>
            <person name="Sharp A.R."/>
            <person name="Dally N."/>
            <person name="Boughton B.A."/>
            <person name="Woo Y.H."/>
            <person name="Gao G."/>
            <person name="Schijlen E.G.W.M."/>
            <person name="Guo X."/>
            <person name="Momin A.A."/>
            <person name="Negrao S."/>
            <person name="Al-Babili S."/>
            <person name="Gehring C."/>
            <person name="Roessner U."/>
            <person name="Jung C."/>
            <person name="Murphy K."/>
            <person name="Arold S.T."/>
            <person name="Gojobori T."/>
            <person name="van der Linden C.G."/>
            <person name="van Loo E.N."/>
            <person name="Jellen E.N."/>
            <person name="Maughan P.J."/>
            <person name="Tester M."/>
        </authorList>
    </citation>
    <scope>NUCLEOTIDE SEQUENCE [LARGE SCALE GENOMIC DNA]</scope>
    <source>
        <strain evidence="8">cv. PI 614886</strain>
    </source>
</reference>
<dbReference type="GO" id="GO:0005337">
    <property type="term" value="F:nucleoside transmembrane transporter activity"/>
    <property type="evidence" value="ECO:0007669"/>
    <property type="project" value="InterPro"/>
</dbReference>
<dbReference type="EnsemblPlants" id="AUR62014689-RA">
    <property type="protein sequence ID" value="AUR62014689-RA:cds"/>
    <property type="gene ID" value="AUR62014689"/>
</dbReference>
<name>A0A803LL42_CHEQI</name>
<feature type="transmembrane region" description="Helical" evidence="7">
    <location>
        <begin position="547"/>
        <end position="566"/>
    </location>
</feature>
<organism evidence="8 9">
    <name type="scientific">Chenopodium quinoa</name>
    <name type="common">Quinoa</name>
    <dbReference type="NCBI Taxonomy" id="63459"/>
    <lineage>
        <taxon>Eukaryota</taxon>
        <taxon>Viridiplantae</taxon>
        <taxon>Streptophyta</taxon>
        <taxon>Embryophyta</taxon>
        <taxon>Tracheophyta</taxon>
        <taxon>Spermatophyta</taxon>
        <taxon>Magnoliopsida</taxon>
        <taxon>eudicotyledons</taxon>
        <taxon>Gunneridae</taxon>
        <taxon>Pentapetalae</taxon>
        <taxon>Caryophyllales</taxon>
        <taxon>Chenopodiaceae</taxon>
        <taxon>Chenopodioideae</taxon>
        <taxon>Atripliceae</taxon>
        <taxon>Chenopodium</taxon>
    </lineage>
</organism>
<feature type="transmembrane region" description="Helical" evidence="7">
    <location>
        <begin position="407"/>
        <end position="427"/>
    </location>
</feature>
<feature type="transmembrane region" description="Helical" evidence="7">
    <location>
        <begin position="787"/>
        <end position="804"/>
    </location>
</feature>
<proteinExistence type="inferred from homology"/>
<evidence type="ECO:0000256" key="2">
    <source>
        <dbReference type="ARBA" id="ARBA00007965"/>
    </source>
</evidence>
<keyword evidence="5 7" id="KW-1133">Transmembrane helix</keyword>
<keyword evidence="3" id="KW-0813">Transport</keyword>
<feature type="transmembrane region" description="Helical" evidence="7">
    <location>
        <begin position="279"/>
        <end position="298"/>
    </location>
</feature>
<keyword evidence="6 7" id="KW-0472">Membrane</keyword>
<feature type="transmembrane region" description="Helical" evidence="7">
    <location>
        <begin position="615"/>
        <end position="635"/>
    </location>
</feature>
<feature type="transmembrane region" description="Helical" evidence="7">
    <location>
        <begin position="190"/>
        <end position="210"/>
    </location>
</feature>
<feature type="transmembrane region" description="Helical" evidence="7">
    <location>
        <begin position="24"/>
        <end position="41"/>
    </location>
</feature>
<evidence type="ECO:0000256" key="1">
    <source>
        <dbReference type="ARBA" id="ARBA00004141"/>
    </source>
</evidence>
<feature type="transmembrane region" description="Helical" evidence="7">
    <location>
        <begin position="61"/>
        <end position="79"/>
    </location>
</feature>
<feature type="transmembrane region" description="Helical" evidence="7">
    <location>
        <begin position="685"/>
        <end position="706"/>
    </location>
</feature>
<dbReference type="PANTHER" id="PTHR10332">
    <property type="entry name" value="EQUILIBRATIVE NUCLEOSIDE TRANSPORTER"/>
    <property type="match status" value="1"/>
</dbReference>
<evidence type="ECO:0000256" key="7">
    <source>
        <dbReference type="SAM" id="Phobius"/>
    </source>
</evidence>
<feature type="transmembrane region" description="Helical" evidence="7">
    <location>
        <begin position="91"/>
        <end position="110"/>
    </location>
</feature>
<reference evidence="8" key="2">
    <citation type="submission" date="2021-03" db="UniProtKB">
        <authorList>
            <consortium name="EnsemblPlants"/>
        </authorList>
    </citation>
    <scope>IDENTIFICATION</scope>
</reference>
<evidence type="ECO:0000313" key="8">
    <source>
        <dbReference type="EnsemblPlants" id="AUR62014689-RA:cds"/>
    </source>
</evidence>
<feature type="transmembrane region" description="Helical" evidence="7">
    <location>
        <begin position="761"/>
        <end position="781"/>
    </location>
</feature>
<feature type="transmembrane region" description="Helical" evidence="7">
    <location>
        <begin position="849"/>
        <end position="872"/>
    </location>
</feature>
<protein>
    <submittedName>
        <fullName evidence="8">Uncharacterized protein</fullName>
    </submittedName>
</protein>
<feature type="transmembrane region" description="Helical" evidence="7">
    <location>
        <begin position="156"/>
        <end position="178"/>
    </location>
</feature>
<dbReference type="Pfam" id="PF01733">
    <property type="entry name" value="Nucleoside_tran"/>
    <property type="match status" value="4"/>
</dbReference>
<feature type="transmembrane region" description="Helical" evidence="7">
    <location>
        <begin position="304"/>
        <end position="328"/>
    </location>
</feature>
<dbReference type="Gramene" id="AUR62014689-RA">
    <property type="protein sequence ID" value="AUR62014689-RA:cds"/>
    <property type="gene ID" value="AUR62014689"/>
</dbReference>
<evidence type="ECO:0000256" key="4">
    <source>
        <dbReference type="ARBA" id="ARBA00022692"/>
    </source>
</evidence>
<evidence type="ECO:0000256" key="3">
    <source>
        <dbReference type="ARBA" id="ARBA00022448"/>
    </source>
</evidence>
<sequence>KIEEMGVTTEEISTPERLQGKRNAVIVCWLLGLGSLLSWNSMLTIGDYYYNVFPNYHPSRVLTLVYQPFAVGTMAILAYNESRLDTRKRNLAGLVLFFISTLGCLLLDVGTSGRGGVGPYVGLCLLVGAFGVADAHVQGGMCGDLAFMPPQFIQSFFAGLAASGVITSGLRLVTKAAFDKSNDGLRKGALLFLSITVGVEFLCIFLYAFYFPKLPIVKYFRAKAASEGSKTVTSDLAAGGTHRLGDWYAVVLIAMYNVLDLIGRYTPLIKFIKLESRKGLLTAIVARFLFVPAFYFTAKYGDEGWMIMLTSLLGFTNGHLTVCVMTVAPKGYKGPEQNAMGNLLVLFLLADAFVQGGMCGDLAFMIPELLQSFFAGLAASGALTSVLRLVTKAAFDKSHDGLRKGALLFLAISTGIEFLCIFLYAYYFPKLPIVKYFRSKAASEGSKTVTADLAAAGINQVEDDGAKVVDRFTLKQLLCQNWDYFLGLYLIYVLTLSIFPGFLYEDTGHHTLGAWYSIVLIAMYNVLDLVGRYTPLIKCLNLESRKGLMIAILARFLFVPAFYFTAKYANEGWMIMLTSLLGFTNGHLTVCVMTAAPKGYKLDLGTSGKGGVVPYIGLCILVGAFGVADACVQGGMCGDLAFMVPELLQSFFAGLAASGALTSVLRLVTKAAFDKSHDGLRKGALLFLAISTGIEFLCIFLYAYYFPKLPIVKYFRSKAASEGSKTVTADLAAAGINQVDDGAKVVDRFTLKQLLRQNWDYFLGLYLIYALTLSIFPGFLYEDTGNHTLGAWYSIVLIAMYNVLDLVGRYTPLIKCLNVESRKGLMIAILARFLFVPAFYFTAKYANEGWMIMLTSLLGFTNGHLTVCVMTATPKGYKGPEQNALGNLLVLFLLGGIFSGACLDWLWLIGNGSF</sequence>
<dbReference type="GO" id="GO:0005886">
    <property type="term" value="C:plasma membrane"/>
    <property type="evidence" value="ECO:0007669"/>
    <property type="project" value="TreeGrafter"/>
</dbReference>
<evidence type="ECO:0000256" key="6">
    <source>
        <dbReference type="ARBA" id="ARBA00023136"/>
    </source>
</evidence>
<comment type="subcellular location">
    <subcellularLocation>
        <location evidence="1">Membrane</location>
        <topology evidence="1">Multi-pass membrane protein</topology>
    </subcellularLocation>
</comment>
<feature type="transmembrane region" description="Helical" evidence="7">
    <location>
        <begin position="484"/>
        <end position="504"/>
    </location>
</feature>